<dbReference type="RefSeq" id="WP_185623991.1">
    <property type="nucleotide sequence ID" value="NZ_JABGBW010000002.1"/>
</dbReference>
<evidence type="ECO:0000259" key="1">
    <source>
        <dbReference type="Pfam" id="PF00534"/>
    </source>
</evidence>
<dbReference type="Pfam" id="PF13439">
    <property type="entry name" value="Glyco_transf_4"/>
    <property type="match status" value="1"/>
</dbReference>
<dbReference type="Pfam" id="PF00534">
    <property type="entry name" value="Glycos_transf_1"/>
    <property type="match status" value="1"/>
</dbReference>
<organism evidence="3 4">
    <name type="scientific">Peptostreptococcus canis</name>
    <dbReference type="NCBI Taxonomy" id="1159213"/>
    <lineage>
        <taxon>Bacteria</taxon>
        <taxon>Bacillati</taxon>
        <taxon>Bacillota</taxon>
        <taxon>Clostridia</taxon>
        <taxon>Peptostreptococcales</taxon>
        <taxon>Peptostreptococcaceae</taxon>
        <taxon>Peptostreptococcus</taxon>
    </lineage>
</organism>
<evidence type="ECO:0000313" key="3">
    <source>
        <dbReference type="EMBL" id="MBC2575978.1"/>
    </source>
</evidence>
<protein>
    <submittedName>
        <fullName evidence="3">Glycosyltransferase</fullName>
    </submittedName>
</protein>
<gene>
    <name evidence="3" type="ORF">HLB29_04700</name>
</gene>
<reference evidence="3 4" key="1">
    <citation type="submission" date="2020-05" db="EMBL/GenBank/DDBJ databases">
        <title>Draft genome of xy-202 and genomic insight in genome of the genus Peptostreptococcus.</title>
        <authorList>
            <person name="Zhang Z."/>
        </authorList>
    </citation>
    <scope>NUCLEOTIDE SEQUENCE [LARGE SCALE GENOMIC DNA]</scope>
    <source>
        <strain evidence="3 4">DSM 27025</strain>
    </source>
</reference>
<dbReference type="Proteomes" id="UP000713904">
    <property type="component" value="Unassembled WGS sequence"/>
</dbReference>
<name>A0ABR6TL50_9FIRM</name>
<dbReference type="SUPFAM" id="SSF53756">
    <property type="entry name" value="UDP-Glycosyltransferase/glycogen phosphorylase"/>
    <property type="match status" value="1"/>
</dbReference>
<dbReference type="InterPro" id="IPR001296">
    <property type="entry name" value="Glyco_trans_1"/>
</dbReference>
<proteinExistence type="predicted"/>
<comment type="caution">
    <text evidence="3">The sequence shown here is derived from an EMBL/GenBank/DDBJ whole genome shotgun (WGS) entry which is preliminary data.</text>
</comment>
<feature type="domain" description="Glycosyltransferase subfamily 4-like N-terminal" evidence="2">
    <location>
        <begin position="16"/>
        <end position="183"/>
    </location>
</feature>
<dbReference type="Gene3D" id="3.40.50.2000">
    <property type="entry name" value="Glycogen Phosphorylase B"/>
    <property type="match status" value="2"/>
</dbReference>
<dbReference type="PANTHER" id="PTHR12526:SF630">
    <property type="entry name" value="GLYCOSYLTRANSFERASE"/>
    <property type="match status" value="1"/>
</dbReference>
<feature type="domain" description="Glycosyl transferase family 1" evidence="1">
    <location>
        <begin position="212"/>
        <end position="359"/>
    </location>
</feature>
<dbReference type="InterPro" id="IPR028098">
    <property type="entry name" value="Glyco_trans_4-like_N"/>
</dbReference>
<accession>A0ABR6TL50</accession>
<dbReference type="EMBL" id="JABGBW010000002">
    <property type="protein sequence ID" value="MBC2575978.1"/>
    <property type="molecule type" value="Genomic_DNA"/>
</dbReference>
<keyword evidence="4" id="KW-1185">Reference proteome</keyword>
<dbReference type="PANTHER" id="PTHR12526">
    <property type="entry name" value="GLYCOSYLTRANSFERASE"/>
    <property type="match status" value="1"/>
</dbReference>
<evidence type="ECO:0000259" key="2">
    <source>
        <dbReference type="Pfam" id="PF13439"/>
    </source>
</evidence>
<evidence type="ECO:0000313" key="4">
    <source>
        <dbReference type="Proteomes" id="UP000713904"/>
    </source>
</evidence>
<sequence length="397" mass="46101">MNVLVVRNSDAFTNASIHRIVSALIEDGHTPTILSRSRKCDTNYEYIKKTVIIDGIEVENFELQLKADTGKGLKNLTILKEYIDLVKEWIENNVNDFDVIHAFDLDSGLIAKKICKKYNKYFVYHIADFYVDSRSKIPGIFKKIIKNLEFGIINSADSTIICTEERKKQIEGSKPKKLTVVHNSPSINENFKKQIDELIKSKEQSFCNKENCEKKSKIRLCYIGNLSKRRFIDQILISISKRENFELVLGGNAELADMAEEYSRKFSNIYFLGSVPYEETFKYYIDSDIMFAIYNPNINNHRYSAANKIYEAMLLKKPIIVAKNTSMDVIVEKYDMGFTINFSIEDFEKLLDEIENNRNIINIKSKNMSGVYQDYSWIEMKNRIKNIYRDLGEGKII</sequence>